<proteinExistence type="predicted"/>
<keyword evidence="3" id="KW-1185">Reference proteome</keyword>
<reference evidence="2 3" key="1">
    <citation type="submission" date="2019-05" db="EMBL/GenBank/DDBJ databases">
        <title>Another draft genome of Portunus trituberculatus and its Hox gene families provides insights of decapod evolution.</title>
        <authorList>
            <person name="Jeong J.-H."/>
            <person name="Song I."/>
            <person name="Kim S."/>
            <person name="Choi T."/>
            <person name="Kim D."/>
            <person name="Ryu S."/>
            <person name="Kim W."/>
        </authorList>
    </citation>
    <scope>NUCLEOTIDE SEQUENCE [LARGE SCALE GENOMIC DNA]</scope>
    <source>
        <tissue evidence="2">Muscle</tissue>
    </source>
</reference>
<accession>A0A5B7HZ18</accession>
<sequence>MAGRPSARQVPAPAAGFKVQARCGDCRKRDAKNLGVTKNKFTFKGEELEGRKPEKCRTQSQRIAEEDGKARQRKTLQLLWKCKRPDIYIYT</sequence>
<comment type="caution">
    <text evidence="2">The sequence shown here is derived from an EMBL/GenBank/DDBJ whole genome shotgun (WGS) entry which is preliminary data.</text>
</comment>
<evidence type="ECO:0000313" key="2">
    <source>
        <dbReference type="EMBL" id="MPC74946.1"/>
    </source>
</evidence>
<evidence type="ECO:0000313" key="3">
    <source>
        <dbReference type="Proteomes" id="UP000324222"/>
    </source>
</evidence>
<evidence type="ECO:0000256" key="1">
    <source>
        <dbReference type="SAM" id="MobiDB-lite"/>
    </source>
</evidence>
<feature type="region of interest" description="Disordered" evidence="1">
    <location>
        <begin position="48"/>
        <end position="68"/>
    </location>
</feature>
<gene>
    <name evidence="2" type="ORF">E2C01_069329</name>
</gene>
<protein>
    <submittedName>
        <fullName evidence="2">Uncharacterized protein</fullName>
    </submittedName>
</protein>
<dbReference type="Proteomes" id="UP000324222">
    <property type="component" value="Unassembled WGS sequence"/>
</dbReference>
<name>A0A5B7HZ18_PORTR</name>
<dbReference type="AlphaFoldDB" id="A0A5B7HZ18"/>
<dbReference type="EMBL" id="VSRR010040050">
    <property type="protein sequence ID" value="MPC74946.1"/>
    <property type="molecule type" value="Genomic_DNA"/>
</dbReference>
<organism evidence="2 3">
    <name type="scientific">Portunus trituberculatus</name>
    <name type="common">Swimming crab</name>
    <name type="synonym">Neptunus trituberculatus</name>
    <dbReference type="NCBI Taxonomy" id="210409"/>
    <lineage>
        <taxon>Eukaryota</taxon>
        <taxon>Metazoa</taxon>
        <taxon>Ecdysozoa</taxon>
        <taxon>Arthropoda</taxon>
        <taxon>Crustacea</taxon>
        <taxon>Multicrustacea</taxon>
        <taxon>Malacostraca</taxon>
        <taxon>Eumalacostraca</taxon>
        <taxon>Eucarida</taxon>
        <taxon>Decapoda</taxon>
        <taxon>Pleocyemata</taxon>
        <taxon>Brachyura</taxon>
        <taxon>Eubrachyura</taxon>
        <taxon>Portunoidea</taxon>
        <taxon>Portunidae</taxon>
        <taxon>Portuninae</taxon>
        <taxon>Portunus</taxon>
    </lineage>
</organism>